<dbReference type="PANTHER" id="PTHR40453">
    <property type="entry name" value="PROTEIN YOEF"/>
    <property type="match status" value="1"/>
</dbReference>
<dbReference type="PANTHER" id="PTHR40453:SF1">
    <property type="entry name" value="PROTEIN YOEF"/>
    <property type="match status" value="1"/>
</dbReference>
<proteinExistence type="inferred from homology"/>
<gene>
    <name evidence="2" type="ORF">I8J30_08465</name>
</gene>
<dbReference type="CDD" id="cd00882">
    <property type="entry name" value="Ras_like_GTPase"/>
    <property type="match status" value="1"/>
</dbReference>
<reference evidence="2 3" key="1">
    <citation type="submission" date="2021-04" db="EMBL/GenBank/DDBJ databases">
        <title>Paenibacillus sp. DLE-14 whole genome sequence.</title>
        <authorList>
            <person name="Ham Y.J."/>
        </authorList>
    </citation>
    <scope>NUCLEOTIDE SEQUENCE [LARGE SCALE GENOMIC DNA]</scope>
    <source>
        <strain evidence="2 3">DLE-14</strain>
    </source>
</reference>
<comment type="caution">
    <text evidence="2">The sequence shown here is derived from an EMBL/GenBank/DDBJ whole genome shotgun (WGS) entry which is preliminary data.</text>
</comment>
<evidence type="ECO:0000313" key="3">
    <source>
        <dbReference type="Proteomes" id="UP000673394"/>
    </source>
</evidence>
<dbReference type="EMBL" id="JAGKSP010000002">
    <property type="protein sequence ID" value="MBP3962736.1"/>
    <property type="molecule type" value="Genomic_DNA"/>
</dbReference>
<dbReference type="RefSeq" id="WP_210657148.1">
    <property type="nucleotide sequence ID" value="NZ_JAGKSP010000002.1"/>
</dbReference>
<evidence type="ECO:0000313" key="2">
    <source>
        <dbReference type="EMBL" id="MBP3962736.1"/>
    </source>
</evidence>
<dbReference type="InterPro" id="IPR027417">
    <property type="entry name" value="P-loop_NTPase"/>
</dbReference>
<organism evidence="2 3">
    <name type="scientific">Paenibacillus lignilyticus</name>
    <dbReference type="NCBI Taxonomy" id="1172615"/>
    <lineage>
        <taxon>Bacteria</taxon>
        <taxon>Bacillati</taxon>
        <taxon>Bacillota</taxon>
        <taxon>Bacilli</taxon>
        <taxon>Bacillales</taxon>
        <taxon>Paenibacillaceae</taxon>
        <taxon>Paenibacillus</taxon>
    </lineage>
</organism>
<accession>A0ABS5C9T1</accession>
<dbReference type="SUPFAM" id="SSF52540">
    <property type="entry name" value="P-loop containing nucleoside triphosphate hydrolases"/>
    <property type="match status" value="1"/>
</dbReference>
<comment type="similarity">
    <text evidence="1">Belongs to the EutP/PduV family.</text>
</comment>
<keyword evidence="1" id="KW-0547">Nucleotide-binding</keyword>
<dbReference type="Pfam" id="PF10662">
    <property type="entry name" value="PduV-EutP"/>
    <property type="match status" value="1"/>
</dbReference>
<dbReference type="InterPro" id="IPR012381">
    <property type="entry name" value="EutP_PduV"/>
</dbReference>
<sequence>MMTVAKKIMIIGAIGSGKSTLIKRLFGEQDPARKTQSLVYRDWLIDTPGEYSENPLFYRALMATSHEACALVLVQDATRQRNYFPPGFSGGFPIPAIGVITKMDAEGADGDRAVKLLRQSLSTGSEIFFTSSLQLQGIEELREKLRSIAFKE</sequence>
<keyword evidence="3" id="KW-1185">Reference proteome</keyword>
<dbReference type="Proteomes" id="UP000673394">
    <property type="component" value="Unassembled WGS sequence"/>
</dbReference>
<protein>
    <submittedName>
        <fullName evidence="2">50S ribosome-binding GTPase</fullName>
    </submittedName>
</protein>
<dbReference type="Gene3D" id="3.40.50.300">
    <property type="entry name" value="P-loop containing nucleotide triphosphate hydrolases"/>
    <property type="match status" value="1"/>
</dbReference>
<evidence type="ECO:0000256" key="1">
    <source>
        <dbReference type="PIRNR" id="PIRNR036409"/>
    </source>
</evidence>
<dbReference type="PIRSF" id="PIRSF036409">
    <property type="entry name" value="EutP_PduV"/>
    <property type="match status" value="1"/>
</dbReference>
<name>A0ABS5C9T1_9BACL</name>